<keyword evidence="7 10" id="KW-1133">Transmembrane helix</keyword>
<dbReference type="GO" id="GO:0005886">
    <property type="term" value="C:plasma membrane"/>
    <property type="evidence" value="ECO:0007669"/>
    <property type="project" value="UniProtKB-SubCell"/>
</dbReference>
<proteinExistence type="inferred from homology"/>
<keyword evidence="3 10" id="KW-0813">Transport</keyword>
<evidence type="ECO:0000256" key="7">
    <source>
        <dbReference type="ARBA" id="ARBA00022989"/>
    </source>
</evidence>
<dbReference type="GO" id="GO:0065002">
    <property type="term" value="P:intracellular protein transmembrane transport"/>
    <property type="evidence" value="ECO:0007669"/>
    <property type="project" value="TreeGrafter"/>
</dbReference>
<evidence type="ECO:0000256" key="8">
    <source>
        <dbReference type="ARBA" id="ARBA00023010"/>
    </source>
</evidence>
<dbReference type="RefSeq" id="WP_161256708.1">
    <property type="nucleotide sequence ID" value="NZ_WXEY01000005.1"/>
</dbReference>
<protein>
    <recommendedName>
        <fullName evidence="10">Protein-export membrane protein SecG</fullName>
    </recommendedName>
</protein>
<keyword evidence="6 10" id="KW-0653">Protein transport</keyword>
<evidence type="ECO:0000256" key="3">
    <source>
        <dbReference type="ARBA" id="ARBA00022448"/>
    </source>
</evidence>
<keyword evidence="4 10" id="KW-1003">Cell membrane</keyword>
<evidence type="ECO:0000256" key="10">
    <source>
        <dbReference type="RuleBase" id="RU365087"/>
    </source>
</evidence>
<comment type="caution">
    <text evidence="10">Lacks conserved residue(s) required for the propagation of feature annotation.</text>
</comment>
<evidence type="ECO:0000313" key="11">
    <source>
        <dbReference type="EMBL" id="MZP29376.1"/>
    </source>
</evidence>
<dbReference type="NCBIfam" id="TIGR00810">
    <property type="entry name" value="secG"/>
    <property type="match status" value="1"/>
</dbReference>
<dbReference type="EMBL" id="WXEY01000005">
    <property type="protein sequence ID" value="MZP29376.1"/>
    <property type="molecule type" value="Genomic_DNA"/>
</dbReference>
<dbReference type="GO" id="GO:0043952">
    <property type="term" value="P:protein transport by the Sec complex"/>
    <property type="evidence" value="ECO:0007669"/>
    <property type="project" value="TreeGrafter"/>
</dbReference>
<evidence type="ECO:0000313" key="12">
    <source>
        <dbReference type="Proteomes" id="UP000463470"/>
    </source>
</evidence>
<dbReference type="AlphaFoldDB" id="A0A845L189"/>
<dbReference type="GO" id="GO:0009306">
    <property type="term" value="P:protein secretion"/>
    <property type="evidence" value="ECO:0007669"/>
    <property type="project" value="UniProtKB-UniRule"/>
</dbReference>
<evidence type="ECO:0000256" key="2">
    <source>
        <dbReference type="ARBA" id="ARBA00008445"/>
    </source>
</evidence>
<keyword evidence="8 10" id="KW-0811">Translocation</keyword>
<comment type="function">
    <text evidence="10">Involved in protein export. Participates in an early event of protein translocation.</text>
</comment>
<dbReference type="Proteomes" id="UP000463470">
    <property type="component" value="Unassembled WGS sequence"/>
</dbReference>
<keyword evidence="12" id="KW-1185">Reference proteome</keyword>
<organism evidence="11 12">
    <name type="scientific">Heliomicrobium undosum</name>
    <dbReference type="NCBI Taxonomy" id="121734"/>
    <lineage>
        <taxon>Bacteria</taxon>
        <taxon>Bacillati</taxon>
        <taxon>Bacillota</taxon>
        <taxon>Clostridia</taxon>
        <taxon>Eubacteriales</taxon>
        <taxon>Heliobacteriaceae</taxon>
        <taxon>Heliomicrobium</taxon>
    </lineage>
</organism>
<feature type="transmembrane region" description="Helical" evidence="10">
    <location>
        <begin position="56"/>
        <end position="73"/>
    </location>
</feature>
<dbReference type="GO" id="GO:0015450">
    <property type="term" value="F:protein-transporting ATPase activity"/>
    <property type="evidence" value="ECO:0007669"/>
    <property type="project" value="UniProtKB-UniRule"/>
</dbReference>
<evidence type="ECO:0000256" key="6">
    <source>
        <dbReference type="ARBA" id="ARBA00022927"/>
    </source>
</evidence>
<evidence type="ECO:0000256" key="9">
    <source>
        <dbReference type="ARBA" id="ARBA00023136"/>
    </source>
</evidence>
<dbReference type="Pfam" id="PF03840">
    <property type="entry name" value="SecG"/>
    <property type="match status" value="1"/>
</dbReference>
<evidence type="ECO:0000256" key="4">
    <source>
        <dbReference type="ARBA" id="ARBA00022475"/>
    </source>
</evidence>
<name>A0A845L189_9FIRM</name>
<dbReference type="PRINTS" id="PR01651">
    <property type="entry name" value="SECGEXPORT"/>
</dbReference>
<dbReference type="PANTHER" id="PTHR34182:SF1">
    <property type="entry name" value="PROTEIN-EXPORT MEMBRANE PROTEIN SECG"/>
    <property type="match status" value="1"/>
</dbReference>
<dbReference type="InterPro" id="IPR004692">
    <property type="entry name" value="SecG"/>
</dbReference>
<gene>
    <name evidence="11" type="primary">secG</name>
    <name evidence="11" type="ORF">GTO91_06620</name>
</gene>
<reference evidence="11 12" key="1">
    <citation type="submission" date="2020-01" db="EMBL/GenBank/DDBJ databases">
        <title>Whole-genome sequence of Heliobacterium undosum DSM 13378.</title>
        <authorList>
            <person name="Kyndt J.A."/>
            <person name="Meyer T.E."/>
        </authorList>
    </citation>
    <scope>NUCLEOTIDE SEQUENCE [LARGE SCALE GENOMIC DNA]</scope>
    <source>
        <strain evidence="11 12">DSM 13378</strain>
    </source>
</reference>
<sequence length="74" mass="7491">MTTFVIILHVIASIGLMASVVMQSGKSAGLSGAIAGGAESFFGKKKGLDDLLSKLTMVFAALFLLSALGLSMVG</sequence>
<evidence type="ECO:0000256" key="1">
    <source>
        <dbReference type="ARBA" id="ARBA00004651"/>
    </source>
</evidence>
<evidence type="ECO:0000256" key="5">
    <source>
        <dbReference type="ARBA" id="ARBA00022692"/>
    </source>
</evidence>
<accession>A0A845L189</accession>
<keyword evidence="9 10" id="KW-0472">Membrane</keyword>
<comment type="caution">
    <text evidence="11">The sequence shown here is derived from an EMBL/GenBank/DDBJ whole genome shotgun (WGS) entry which is preliminary data.</text>
</comment>
<keyword evidence="5 10" id="KW-0812">Transmembrane</keyword>
<comment type="similarity">
    <text evidence="2 10">Belongs to the SecG family.</text>
</comment>
<comment type="subcellular location">
    <subcellularLocation>
        <location evidence="1 10">Cell membrane</location>
        <topology evidence="1 10">Multi-pass membrane protein</topology>
    </subcellularLocation>
</comment>
<dbReference type="PANTHER" id="PTHR34182">
    <property type="entry name" value="PROTEIN-EXPORT MEMBRANE PROTEIN SECG"/>
    <property type="match status" value="1"/>
</dbReference>